<evidence type="ECO:0000313" key="2">
    <source>
        <dbReference type="WBParaSite" id="ES5_v2.g18664.t1"/>
    </source>
</evidence>
<protein>
    <submittedName>
        <fullName evidence="2">Uncharacterized protein</fullName>
    </submittedName>
</protein>
<sequence length="627" mass="71862">MATRDHCYLPDKLNIDFGEPSFDQYSNLNLNHKYQKVRADNHINNSTLSLHIAAYESWIDSDTSDSDGGEKEHLKSKNEEKSLNKRWKTSKQNFINSTLSIQNPFEFPRQQEDQSNYPEVMQFKASQRLRNPNEENLNNNESSDTVASSVAHPNEAATIDLQQQQESDHGESENSQNIFNDEIPYIRVDSDRNYLIGHDRQHGSRVWVQTPSPGRRNTCHNYTLFQQYGNEALYKCIQCRRYEKCRKFCSILKVLTLESGEVELWESGNHYDTCELEIAEVQRIQDKYHRLPGTPSSRTYQRSRTLAPSSVGRIQTKAMPATVPRMQASKSRSRTITAAEARKRKFKEEEILRSLQQTLKRAQESAISNTSTATTTTSVSSQFETPRYLATMRARALNQSHELYVPSTPPHFIPITFEQKQVQRMTQPTNAQIPLPSSLQPQPSLQHQLQAFLFQPKRLQDGESFFHCLPSTDDLRQMCALLNLEYTPQNQLFWHSSFGVNEITAATKAAAVQDITTERNIGFQALSVFLTNSEDSYLNIQESLKRYIGTNFWNSDAKNNDMILSSLCDFQLGGVHLWAFTKMLKLRVAVFSASGVEIYGNTFDNSIPSMLLQKDDKGYWPILMVTN</sequence>
<proteinExistence type="predicted"/>
<dbReference type="WBParaSite" id="ES5_v2.g18664.t1">
    <property type="protein sequence ID" value="ES5_v2.g18664.t1"/>
    <property type="gene ID" value="ES5_v2.g18664"/>
</dbReference>
<reference evidence="2" key="1">
    <citation type="submission" date="2022-11" db="UniProtKB">
        <authorList>
            <consortium name="WormBaseParasite"/>
        </authorList>
    </citation>
    <scope>IDENTIFICATION</scope>
</reference>
<name>A0AC34FMM5_9BILA</name>
<accession>A0AC34FMM5</accession>
<dbReference type="Proteomes" id="UP000887579">
    <property type="component" value="Unplaced"/>
</dbReference>
<organism evidence="1 2">
    <name type="scientific">Panagrolaimus sp. ES5</name>
    <dbReference type="NCBI Taxonomy" id="591445"/>
    <lineage>
        <taxon>Eukaryota</taxon>
        <taxon>Metazoa</taxon>
        <taxon>Ecdysozoa</taxon>
        <taxon>Nematoda</taxon>
        <taxon>Chromadorea</taxon>
        <taxon>Rhabditida</taxon>
        <taxon>Tylenchina</taxon>
        <taxon>Panagrolaimomorpha</taxon>
        <taxon>Panagrolaimoidea</taxon>
        <taxon>Panagrolaimidae</taxon>
        <taxon>Panagrolaimus</taxon>
    </lineage>
</organism>
<evidence type="ECO:0000313" key="1">
    <source>
        <dbReference type="Proteomes" id="UP000887579"/>
    </source>
</evidence>